<evidence type="ECO:0000313" key="1">
    <source>
        <dbReference type="EMBL" id="VAW45881.1"/>
    </source>
</evidence>
<dbReference type="EMBL" id="UOFB01000103">
    <property type="protein sequence ID" value="VAW45881.1"/>
    <property type="molecule type" value="Genomic_DNA"/>
</dbReference>
<organism evidence="1">
    <name type="scientific">hydrothermal vent metagenome</name>
    <dbReference type="NCBI Taxonomy" id="652676"/>
    <lineage>
        <taxon>unclassified sequences</taxon>
        <taxon>metagenomes</taxon>
        <taxon>ecological metagenomes</taxon>
    </lineage>
</organism>
<feature type="non-terminal residue" evidence="1">
    <location>
        <position position="1"/>
    </location>
</feature>
<accession>A0A3B0VSF8</accession>
<proteinExistence type="predicted"/>
<gene>
    <name evidence="1" type="ORF">MNBD_GAMMA04-1262</name>
</gene>
<reference evidence="1" key="1">
    <citation type="submission" date="2018-06" db="EMBL/GenBank/DDBJ databases">
        <authorList>
            <person name="Zhirakovskaya E."/>
        </authorList>
    </citation>
    <scope>NUCLEOTIDE SEQUENCE</scope>
</reference>
<protein>
    <submittedName>
        <fullName evidence="1">ABC transporter, substrate-binding protein (Cluster 12, methionine/phosphonates)</fullName>
    </submittedName>
</protein>
<dbReference type="AlphaFoldDB" id="A0A3B0VSF8"/>
<name>A0A3B0VSF8_9ZZZZ</name>
<sequence length="40" mass="4438">GMHDSESGASTLKSLGFAQWESQSQEDTEFMIDLMDTLIT</sequence>